<keyword evidence="11 19" id="KW-0472">Membrane</keyword>
<comment type="function">
    <text evidence="12">Plays a key role in early steps of protein N-linked glycosylation by being involved in the conversion of polyprenol into dolichol. Acts as a polyprenal reductase that mediates the reduction of polyprenal into dolichal in a NADP-dependent mechanism. Dolichols are required for the synthesis of dolichol-linked monosaccharides and the oligosaccharide precursor used for N-glycosylation. Also able to convert testosterone (T) into 5-alpha-dihydrotestosterone (DHT).</text>
</comment>
<comment type="catalytic activity">
    <reaction evidence="16">
        <text>a 3-oxo-5alpha-steroid + NADP(+) = a 3-oxo-Delta(4)-steroid + NADPH + H(+)</text>
        <dbReference type="Rhea" id="RHEA:54384"/>
        <dbReference type="ChEBI" id="CHEBI:13601"/>
        <dbReference type="ChEBI" id="CHEBI:15378"/>
        <dbReference type="ChEBI" id="CHEBI:47909"/>
        <dbReference type="ChEBI" id="CHEBI:57783"/>
        <dbReference type="ChEBI" id="CHEBI:58349"/>
        <dbReference type="EC" id="1.3.1.22"/>
    </reaction>
    <physiologicalReaction direction="right-to-left" evidence="16">
        <dbReference type="Rhea" id="RHEA:54386"/>
    </physiologicalReaction>
</comment>
<dbReference type="GeneID" id="100017228"/>
<dbReference type="GO" id="GO:0006488">
    <property type="term" value="P:dolichol-linked oligosaccharide biosynthetic process"/>
    <property type="evidence" value="ECO:0007669"/>
    <property type="project" value="UniProtKB-UniRule"/>
</dbReference>
<dbReference type="FunCoup" id="A0A5F8H8A2">
    <property type="interactions" value="689"/>
</dbReference>
<keyword evidence="6 19" id="KW-0256">Endoplasmic reticulum</keyword>
<comment type="catalytic activity">
    <reaction evidence="17">
        <text>17beta-hydroxy-5alpha-androstan-3-one + NADP(+) = testosterone + NADPH + H(+)</text>
        <dbReference type="Rhea" id="RHEA:50820"/>
        <dbReference type="ChEBI" id="CHEBI:15378"/>
        <dbReference type="ChEBI" id="CHEBI:16330"/>
        <dbReference type="ChEBI" id="CHEBI:17347"/>
        <dbReference type="ChEBI" id="CHEBI:57783"/>
        <dbReference type="ChEBI" id="CHEBI:58349"/>
        <dbReference type="EC" id="1.3.1.22"/>
    </reaction>
    <physiologicalReaction direction="right-to-left" evidence="17">
        <dbReference type="Rhea" id="RHEA:50822"/>
    </physiologicalReaction>
</comment>
<dbReference type="Ensembl" id="ENSMODT00000079630.1">
    <property type="protein sequence ID" value="ENSMODP00000056198.1"/>
    <property type="gene ID" value="ENSMODG00000037201.1"/>
</dbReference>
<gene>
    <name evidence="21" type="primary">SRD5A3</name>
</gene>
<evidence type="ECO:0000256" key="2">
    <source>
        <dbReference type="ARBA" id="ARBA00004922"/>
    </source>
</evidence>
<comment type="subcellular location">
    <subcellularLocation>
        <location evidence="1">Endoplasmic reticulum membrane</location>
        <topology evidence="1">Multi-pass membrane protein</topology>
    </subcellularLocation>
</comment>
<evidence type="ECO:0000256" key="10">
    <source>
        <dbReference type="ARBA" id="ARBA00023098"/>
    </source>
</evidence>
<dbReference type="InterPro" id="IPR039698">
    <property type="entry name" value="Dfg10/SRD5A3"/>
</dbReference>
<sequence>MAPWLGVGLLRLTPIGALWLILASAFLLALLLQSVPPSAFPQGPLALSTFFKDLIRYGKTKSVGQLRPTSYEVFDLPKRWFSHFYIISVAWNGFLLLCLTRALLLGTPFPGWLHDLLGKLGASQIQGDELALSAFLVLVFVWLHSIRRLSECLFISVFSESVIHVVQYCFGISYYIIIGLTVLSQVPVKGRNVYVGKSLLMQARWFHILGMMMFIWASVHQYRCHVILANMRKNDSGKVIHSNYRIPFGDWFEYVSGPNYFAELMIYVSLAVTFGFYNFTWWLVVSYVLFSQALAATLSHKFYLSKFDSYPKHRKAYVPFLF</sequence>
<accession>A0A5F8H8A2</accession>
<reference evidence="21" key="3">
    <citation type="submission" date="2025-09" db="UniProtKB">
        <authorList>
            <consortium name="Ensembl"/>
        </authorList>
    </citation>
    <scope>IDENTIFICATION</scope>
</reference>
<dbReference type="OrthoDB" id="541710at2759"/>
<keyword evidence="9 19" id="KW-0560">Oxidoreductase</keyword>
<evidence type="ECO:0000256" key="19">
    <source>
        <dbReference type="RuleBase" id="RU367081"/>
    </source>
</evidence>
<evidence type="ECO:0000256" key="13">
    <source>
        <dbReference type="ARBA" id="ARBA00046320"/>
    </source>
</evidence>
<feature type="transmembrane region" description="Helical" evidence="19">
    <location>
        <begin position="204"/>
        <end position="222"/>
    </location>
</feature>
<comment type="catalytic activity">
    <reaction evidence="15">
        <text>androst-4-ene-3,17-dione + NADPH + H(+) = 5alpha-androstan-3,17-dione + NADP(+)</text>
        <dbReference type="Rhea" id="RHEA:50816"/>
        <dbReference type="ChEBI" id="CHEBI:15378"/>
        <dbReference type="ChEBI" id="CHEBI:15994"/>
        <dbReference type="ChEBI" id="CHEBI:16422"/>
        <dbReference type="ChEBI" id="CHEBI:57783"/>
        <dbReference type="ChEBI" id="CHEBI:58349"/>
    </reaction>
    <physiologicalReaction direction="right-to-left" evidence="15">
        <dbReference type="Rhea" id="RHEA:50818"/>
    </physiologicalReaction>
</comment>
<dbReference type="Bgee" id="ENSMODG00000037201">
    <property type="expression patterns" value="Expressed in skeleton of lower jaw and 19 other cell types or tissues"/>
</dbReference>
<dbReference type="EC" id="1.3.1.22" evidence="3 19"/>
<dbReference type="FunFam" id="1.20.120.1630:FF:000021">
    <property type="entry name" value="Polyprenol reductase 1"/>
    <property type="match status" value="1"/>
</dbReference>
<dbReference type="GO" id="GO:0102389">
    <property type="term" value="F:polyprenol reductase activity"/>
    <property type="evidence" value="ECO:0000318"/>
    <property type="project" value="GO_Central"/>
</dbReference>
<feature type="domain" description="3-oxo-5-alpha-steroid 4-dehydrogenase C-terminal" evidence="20">
    <location>
        <begin position="204"/>
        <end position="322"/>
    </location>
</feature>
<evidence type="ECO:0000313" key="21">
    <source>
        <dbReference type="Ensembl" id="ENSMODP00000056198.1"/>
    </source>
</evidence>
<evidence type="ECO:0000256" key="5">
    <source>
        <dbReference type="ARBA" id="ARBA00022692"/>
    </source>
</evidence>
<evidence type="ECO:0000256" key="15">
    <source>
        <dbReference type="ARBA" id="ARBA00048095"/>
    </source>
</evidence>
<dbReference type="CTD" id="79644"/>
<comment type="similarity">
    <text evidence="13 19">Belongs to the steroid 5-alpha reductase family. Polyprenal reductase subfamily.</text>
</comment>
<evidence type="ECO:0000256" key="8">
    <source>
        <dbReference type="ARBA" id="ARBA00022989"/>
    </source>
</evidence>
<keyword evidence="5 19" id="KW-0812">Transmembrane</keyword>
<comment type="pathway">
    <text evidence="2 19">Protein modification; protein glycosylation.</text>
</comment>
<dbReference type="InParanoid" id="A0A5F8H8A2"/>
<name>A0A5F8H8A2_MONDO</name>
<evidence type="ECO:0000256" key="11">
    <source>
        <dbReference type="ARBA" id="ARBA00023136"/>
    </source>
</evidence>
<dbReference type="Pfam" id="PF02544">
    <property type="entry name" value="Steroid_dh"/>
    <property type="match status" value="1"/>
</dbReference>
<dbReference type="GO" id="GO:0160198">
    <property type="term" value="F:polyprenal reductase activity"/>
    <property type="evidence" value="ECO:0007669"/>
    <property type="project" value="UniProtKB-EC"/>
</dbReference>
<feature type="transmembrane region" description="Helical" evidence="19">
    <location>
        <begin position="84"/>
        <end position="105"/>
    </location>
</feature>
<dbReference type="GO" id="GO:0005789">
    <property type="term" value="C:endoplasmic reticulum membrane"/>
    <property type="evidence" value="ECO:0007669"/>
    <property type="project" value="UniProtKB-SubCell"/>
</dbReference>
<comment type="catalytic activity">
    <reaction evidence="18 19">
        <text>a di-trans,poly-cis-dolichal + NADP(+) = a di-trans,poly-cis-polyprenal + NADPH + H(+)</text>
        <dbReference type="Rhea" id="RHEA:80727"/>
        <dbReference type="Rhea" id="RHEA-COMP:19536"/>
        <dbReference type="Rhea" id="RHEA-COMP:19537"/>
        <dbReference type="ChEBI" id="CHEBI:15378"/>
        <dbReference type="ChEBI" id="CHEBI:57783"/>
        <dbReference type="ChEBI" id="CHEBI:58349"/>
        <dbReference type="ChEBI" id="CHEBI:231623"/>
        <dbReference type="ChEBI" id="CHEBI:231637"/>
        <dbReference type="EC" id="1.3.1.94"/>
    </reaction>
    <physiologicalReaction direction="right-to-left" evidence="18 19">
        <dbReference type="Rhea" id="RHEA:80729"/>
    </physiologicalReaction>
</comment>
<evidence type="ECO:0000256" key="6">
    <source>
        <dbReference type="ARBA" id="ARBA00022824"/>
    </source>
</evidence>
<dbReference type="Proteomes" id="UP000002280">
    <property type="component" value="Chromosome 5"/>
</dbReference>
<organism evidence="21 22">
    <name type="scientific">Monodelphis domestica</name>
    <name type="common">Gray short-tailed opossum</name>
    <dbReference type="NCBI Taxonomy" id="13616"/>
    <lineage>
        <taxon>Eukaryota</taxon>
        <taxon>Metazoa</taxon>
        <taxon>Chordata</taxon>
        <taxon>Craniata</taxon>
        <taxon>Vertebrata</taxon>
        <taxon>Euteleostomi</taxon>
        <taxon>Mammalia</taxon>
        <taxon>Metatheria</taxon>
        <taxon>Didelphimorphia</taxon>
        <taxon>Didelphidae</taxon>
        <taxon>Monodelphis</taxon>
    </lineage>
</organism>
<evidence type="ECO:0000256" key="7">
    <source>
        <dbReference type="ARBA" id="ARBA00022857"/>
    </source>
</evidence>
<dbReference type="AlphaFoldDB" id="A0A5F8H8A2"/>
<feature type="transmembrane region" description="Helical" evidence="19">
    <location>
        <begin position="285"/>
        <end position="304"/>
    </location>
</feature>
<evidence type="ECO:0000259" key="20">
    <source>
        <dbReference type="Pfam" id="PF02544"/>
    </source>
</evidence>
<proteinExistence type="inferred from homology"/>
<dbReference type="GO" id="GO:0016095">
    <property type="term" value="P:polyprenol catabolic process"/>
    <property type="evidence" value="ECO:0007669"/>
    <property type="project" value="UniProtKB-UniRule"/>
</dbReference>
<keyword evidence="8 19" id="KW-1133">Transmembrane helix</keyword>
<dbReference type="GO" id="GO:0047751">
    <property type="term" value="F:3-oxo-5-alpha-steroid 4-dehydrogenase (NADP+) activity"/>
    <property type="evidence" value="ECO:0007669"/>
    <property type="project" value="UniProtKB-UniRule"/>
</dbReference>
<reference evidence="21" key="2">
    <citation type="submission" date="2025-08" db="UniProtKB">
        <authorList>
            <consortium name="Ensembl"/>
        </authorList>
    </citation>
    <scope>IDENTIFICATION</scope>
</reference>
<dbReference type="RefSeq" id="XP_001370852.1">
    <property type="nucleotide sequence ID" value="XM_001370815.4"/>
</dbReference>
<keyword evidence="10" id="KW-0443">Lipid metabolism</keyword>
<dbReference type="PANTHER" id="PTHR14624">
    <property type="entry name" value="DFG10 PROTEIN"/>
    <property type="match status" value="1"/>
</dbReference>
<feature type="transmembrane region" description="Helical" evidence="19">
    <location>
        <begin position="125"/>
        <end position="144"/>
    </location>
</feature>
<dbReference type="PANTHER" id="PTHR14624:SF0">
    <property type="entry name" value="POLYPRENOL REDUCTASE"/>
    <property type="match status" value="1"/>
</dbReference>
<evidence type="ECO:0000313" key="22">
    <source>
        <dbReference type="Proteomes" id="UP000002280"/>
    </source>
</evidence>
<dbReference type="GeneTree" id="ENSGT00500000044920"/>
<keyword evidence="22" id="KW-1185">Reference proteome</keyword>
<evidence type="ECO:0000256" key="17">
    <source>
        <dbReference type="ARBA" id="ARBA00049397"/>
    </source>
</evidence>
<reference evidence="21 22" key="1">
    <citation type="journal article" date="2007" name="Nature">
        <title>Genome of the marsupial Monodelphis domestica reveals innovation in non-coding sequences.</title>
        <authorList>
            <person name="Mikkelsen T.S."/>
            <person name="Wakefield M.J."/>
            <person name="Aken B."/>
            <person name="Amemiya C.T."/>
            <person name="Chang J.L."/>
            <person name="Duke S."/>
            <person name="Garber M."/>
            <person name="Gentles A.J."/>
            <person name="Goodstadt L."/>
            <person name="Heger A."/>
            <person name="Jurka J."/>
            <person name="Kamal M."/>
            <person name="Mauceli E."/>
            <person name="Searle S.M."/>
            <person name="Sharpe T."/>
            <person name="Baker M.L."/>
            <person name="Batzer M.A."/>
            <person name="Benos P.V."/>
            <person name="Belov K."/>
            <person name="Clamp M."/>
            <person name="Cook A."/>
            <person name="Cuff J."/>
            <person name="Das R."/>
            <person name="Davidow L."/>
            <person name="Deakin J.E."/>
            <person name="Fazzari M.J."/>
            <person name="Glass J.L."/>
            <person name="Grabherr M."/>
            <person name="Greally J.M."/>
            <person name="Gu W."/>
            <person name="Hore T.A."/>
            <person name="Huttley G.A."/>
            <person name="Kleber M."/>
            <person name="Jirtle R.L."/>
            <person name="Koina E."/>
            <person name="Lee J.T."/>
            <person name="Mahony S."/>
            <person name="Marra M.A."/>
            <person name="Miller R.D."/>
            <person name="Nicholls R.D."/>
            <person name="Oda M."/>
            <person name="Papenfuss A.T."/>
            <person name="Parra Z.E."/>
            <person name="Pollock D.D."/>
            <person name="Ray D.A."/>
            <person name="Schein J.E."/>
            <person name="Speed T.P."/>
            <person name="Thompson K."/>
            <person name="VandeBerg J.L."/>
            <person name="Wade C.M."/>
            <person name="Walker J.A."/>
            <person name="Waters P.D."/>
            <person name="Webber C."/>
            <person name="Weidman J.R."/>
            <person name="Xie X."/>
            <person name="Zody M.C."/>
            <person name="Baldwin J."/>
            <person name="Abdouelleil A."/>
            <person name="Abdulkadir J."/>
            <person name="Abebe A."/>
            <person name="Abera B."/>
            <person name="Abreu J."/>
            <person name="Acer S.C."/>
            <person name="Aftuck L."/>
            <person name="Alexander A."/>
            <person name="An P."/>
            <person name="Anderson E."/>
            <person name="Anderson S."/>
            <person name="Arachi H."/>
            <person name="Azer M."/>
            <person name="Bachantsang P."/>
            <person name="Barry A."/>
            <person name="Bayul T."/>
            <person name="Berlin A."/>
            <person name="Bessette D."/>
            <person name="Bloom T."/>
            <person name="Bloom T."/>
            <person name="Boguslavskiy L."/>
            <person name="Bonnet C."/>
            <person name="Boukhgalter B."/>
            <person name="Bourzgui I."/>
            <person name="Brown A."/>
            <person name="Cahill P."/>
            <person name="Channer S."/>
            <person name="Cheshatsang Y."/>
            <person name="Chuda L."/>
            <person name="Citroen M."/>
            <person name="Collymore A."/>
            <person name="Cooke P."/>
            <person name="Costello M."/>
            <person name="D'Aco K."/>
            <person name="Daza R."/>
            <person name="De Haan G."/>
            <person name="DeGray S."/>
            <person name="DeMaso C."/>
            <person name="Dhargay N."/>
            <person name="Dooley K."/>
            <person name="Dooley E."/>
            <person name="Doricent M."/>
            <person name="Dorje P."/>
            <person name="Dorjee K."/>
            <person name="Dupes A."/>
            <person name="Elong R."/>
            <person name="Falk J."/>
            <person name="Farina A."/>
            <person name="Faro S."/>
            <person name="Ferguson D."/>
            <person name="Fisher S."/>
            <person name="Foley C.D."/>
            <person name="Franke A."/>
            <person name="Friedrich D."/>
            <person name="Gadbois L."/>
            <person name="Gearin G."/>
            <person name="Gearin C.R."/>
            <person name="Giannoukos G."/>
            <person name="Goode T."/>
            <person name="Graham J."/>
            <person name="Grandbois E."/>
            <person name="Grewal S."/>
            <person name="Gyaltsen K."/>
            <person name="Hafez N."/>
            <person name="Hagos B."/>
            <person name="Hall J."/>
            <person name="Henson C."/>
            <person name="Hollinger A."/>
            <person name="Honan T."/>
            <person name="Huard M.D."/>
            <person name="Hughes L."/>
            <person name="Hurhula B."/>
            <person name="Husby M.E."/>
            <person name="Kamat A."/>
            <person name="Kanga B."/>
            <person name="Kashin S."/>
            <person name="Khazanovich D."/>
            <person name="Kisner P."/>
            <person name="Lance K."/>
            <person name="Lara M."/>
            <person name="Lee W."/>
            <person name="Lennon N."/>
            <person name="Letendre F."/>
            <person name="LeVine R."/>
            <person name="Lipovsky A."/>
            <person name="Liu X."/>
            <person name="Liu J."/>
            <person name="Liu S."/>
            <person name="Lokyitsang T."/>
            <person name="Lokyitsang Y."/>
            <person name="Lubonja R."/>
            <person name="Lui A."/>
            <person name="MacDonald P."/>
            <person name="Magnisalis V."/>
            <person name="Maru K."/>
            <person name="Matthews C."/>
            <person name="McCusker W."/>
            <person name="McDonough S."/>
            <person name="Mehta T."/>
            <person name="Meldrim J."/>
            <person name="Meneus L."/>
            <person name="Mihai O."/>
            <person name="Mihalev A."/>
            <person name="Mihova T."/>
            <person name="Mittelman R."/>
            <person name="Mlenga V."/>
            <person name="Montmayeur A."/>
            <person name="Mulrain L."/>
            <person name="Navidi A."/>
            <person name="Naylor J."/>
            <person name="Negash T."/>
            <person name="Nguyen T."/>
            <person name="Nguyen N."/>
            <person name="Nicol R."/>
            <person name="Norbu C."/>
            <person name="Norbu N."/>
            <person name="Novod N."/>
            <person name="O'Neill B."/>
            <person name="Osman S."/>
            <person name="Markiewicz E."/>
            <person name="Oyono O.L."/>
            <person name="Patti C."/>
            <person name="Phunkhang P."/>
            <person name="Pierre F."/>
            <person name="Priest M."/>
            <person name="Raghuraman S."/>
            <person name="Rege F."/>
            <person name="Reyes R."/>
            <person name="Rise C."/>
            <person name="Rogov P."/>
            <person name="Ross K."/>
            <person name="Ryan E."/>
            <person name="Settipalli S."/>
            <person name="Shea T."/>
            <person name="Sherpa N."/>
            <person name="Shi L."/>
            <person name="Shih D."/>
            <person name="Sparrow T."/>
            <person name="Spaulding J."/>
            <person name="Stalker J."/>
            <person name="Stange-Thomann N."/>
            <person name="Stavropoulos S."/>
            <person name="Stone C."/>
            <person name="Strader C."/>
            <person name="Tesfaye S."/>
            <person name="Thomson T."/>
            <person name="Thoulutsang Y."/>
            <person name="Thoulutsang D."/>
            <person name="Topham K."/>
            <person name="Topping I."/>
            <person name="Tsamla T."/>
            <person name="Vassiliev H."/>
            <person name="Vo A."/>
            <person name="Wangchuk T."/>
            <person name="Wangdi T."/>
            <person name="Weiand M."/>
            <person name="Wilkinson J."/>
            <person name="Wilson A."/>
            <person name="Yadav S."/>
            <person name="Young G."/>
            <person name="Yu Q."/>
            <person name="Zembek L."/>
            <person name="Zhong D."/>
            <person name="Zimmer A."/>
            <person name="Zwirko Z."/>
            <person name="Jaffe D.B."/>
            <person name="Alvarez P."/>
            <person name="Brockman W."/>
            <person name="Butler J."/>
            <person name="Chin C."/>
            <person name="Gnerre S."/>
            <person name="MacCallum I."/>
            <person name="Graves J.A."/>
            <person name="Ponting C.P."/>
            <person name="Breen M."/>
            <person name="Samollow P.B."/>
            <person name="Lander E.S."/>
            <person name="Lindblad-Toh K."/>
        </authorList>
    </citation>
    <scope>NUCLEOTIDE SEQUENCE [LARGE SCALE GENOMIC DNA]</scope>
</reference>
<dbReference type="OMA" id="RFYETNF"/>
<evidence type="ECO:0000256" key="14">
    <source>
        <dbReference type="ARBA" id="ARBA00047186"/>
    </source>
</evidence>
<dbReference type="PROSITE" id="PS50244">
    <property type="entry name" value="S5A_REDUCTASE"/>
    <property type="match status" value="1"/>
</dbReference>
<dbReference type="InterPro" id="IPR001104">
    <property type="entry name" value="3-oxo-5_a-steroid_4-DH_C"/>
</dbReference>
<feature type="transmembrane region" description="Helical" evidence="19">
    <location>
        <begin position="165"/>
        <end position="184"/>
    </location>
</feature>
<dbReference type="GO" id="GO:0005783">
    <property type="term" value="C:endoplasmic reticulum"/>
    <property type="evidence" value="ECO:0000318"/>
    <property type="project" value="GO_Central"/>
</dbReference>
<evidence type="ECO:0000256" key="12">
    <source>
        <dbReference type="ARBA" id="ARBA00045898"/>
    </source>
</evidence>
<keyword evidence="7 19" id="KW-0521">NADP</keyword>
<evidence type="ECO:0000256" key="16">
    <source>
        <dbReference type="ARBA" id="ARBA00048765"/>
    </source>
</evidence>
<dbReference type="STRING" id="13616.ENSMODP00000056198"/>
<evidence type="ECO:0000256" key="3">
    <source>
        <dbReference type="ARBA" id="ARBA00012049"/>
    </source>
</evidence>
<dbReference type="UniPathway" id="UPA00378"/>
<protein>
    <recommendedName>
        <fullName evidence="14 19">Polyprenal reductase</fullName>
        <ecNumber evidence="3 19">1.3.1.22</ecNumber>
        <ecNumber evidence="4 19">1.3.1.94</ecNumber>
    </recommendedName>
</protein>
<feature type="transmembrane region" description="Helical" evidence="19">
    <location>
        <begin position="12"/>
        <end position="32"/>
    </location>
</feature>
<dbReference type="KEGG" id="mdo:100017228"/>
<dbReference type="EC" id="1.3.1.94" evidence="4 19"/>
<evidence type="ECO:0000256" key="9">
    <source>
        <dbReference type="ARBA" id="ARBA00023002"/>
    </source>
</evidence>
<evidence type="ECO:0000256" key="18">
    <source>
        <dbReference type="ARBA" id="ARBA00049427"/>
    </source>
</evidence>
<evidence type="ECO:0000256" key="4">
    <source>
        <dbReference type="ARBA" id="ARBA00012522"/>
    </source>
</evidence>
<evidence type="ECO:0000256" key="1">
    <source>
        <dbReference type="ARBA" id="ARBA00004477"/>
    </source>
</evidence>